<reference evidence="1 2" key="1">
    <citation type="journal article" date="2018" name="Sci. Rep.">
        <title>Comparative analysis of the Pocillopora damicornis genome highlights role of immune system in coral evolution.</title>
        <authorList>
            <person name="Cunning R."/>
            <person name="Bay R.A."/>
            <person name="Gillette P."/>
            <person name="Baker A.C."/>
            <person name="Traylor-Knowles N."/>
        </authorList>
    </citation>
    <scope>NUCLEOTIDE SEQUENCE [LARGE SCALE GENOMIC DNA]</scope>
    <source>
        <strain evidence="1">RSMAS</strain>
        <tissue evidence="1">Whole animal</tissue>
    </source>
</reference>
<sequence length="89" mass="9833">MHQPVGTIQVYMTADCLPSSLNSKAEEKKYVSDVLTVNGYTITFLYTCQKSVTTSNTPDEKEAATGFAVISYIQGVMEPNKRILNSHKV</sequence>
<organism evidence="1 2">
    <name type="scientific">Pocillopora damicornis</name>
    <name type="common">Cauliflower coral</name>
    <name type="synonym">Millepora damicornis</name>
    <dbReference type="NCBI Taxonomy" id="46731"/>
    <lineage>
        <taxon>Eukaryota</taxon>
        <taxon>Metazoa</taxon>
        <taxon>Cnidaria</taxon>
        <taxon>Anthozoa</taxon>
        <taxon>Hexacorallia</taxon>
        <taxon>Scleractinia</taxon>
        <taxon>Astrocoeniina</taxon>
        <taxon>Pocilloporidae</taxon>
        <taxon>Pocillopora</taxon>
    </lineage>
</organism>
<keyword evidence="2" id="KW-1185">Reference proteome</keyword>
<dbReference type="EMBL" id="RCHS01000537">
    <property type="protein sequence ID" value="RMX58347.1"/>
    <property type="molecule type" value="Genomic_DNA"/>
</dbReference>
<protein>
    <submittedName>
        <fullName evidence="1">Uncharacterized protein</fullName>
    </submittedName>
</protein>
<evidence type="ECO:0000313" key="1">
    <source>
        <dbReference type="EMBL" id="RMX58347.1"/>
    </source>
</evidence>
<dbReference type="Proteomes" id="UP000275408">
    <property type="component" value="Unassembled WGS sequence"/>
</dbReference>
<dbReference type="AlphaFoldDB" id="A0A3M6UXL8"/>
<name>A0A3M6UXL8_POCDA</name>
<comment type="caution">
    <text evidence="1">The sequence shown here is derived from an EMBL/GenBank/DDBJ whole genome shotgun (WGS) entry which is preliminary data.</text>
</comment>
<accession>A0A3M6UXL8</accession>
<proteinExistence type="predicted"/>
<gene>
    <name evidence="1" type="ORF">pdam_00000119</name>
</gene>
<evidence type="ECO:0000313" key="2">
    <source>
        <dbReference type="Proteomes" id="UP000275408"/>
    </source>
</evidence>